<evidence type="ECO:0000313" key="2">
    <source>
        <dbReference type="EMBL" id="CAM0147747.1"/>
    </source>
</evidence>
<dbReference type="SUPFAM" id="SSF50494">
    <property type="entry name" value="Trypsin-like serine proteases"/>
    <property type="match status" value="1"/>
</dbReference>
<dbReference type="PANTHER" id="PTHR18868:SF45">
    <property type="entry name" value="OS03G0109900 PROTEIN"/>
    <property type="match status" value="1"/>
</dbReference>
<feature type="compositionally biased region" description="Polar residues" evidence="1">
    <location>
        <begin position="83"/>
        <end position="97"/>
    </location>
</feature>
<feature type="region of interest" description="Disordered" evidence="1">
    <location>
        <begin position="31"/>
        <end position="104"/>
    </location>
</feature>
<evidence type="ECO:0000256" key="1">
    <source>
        <dbReference type="SAM" id="MobiDB-lite"/>
    </source>
</evidence>
<comment type="caution">
    <text evidence="2">The sequence shown here is derived from an EMBL/GenBank/DDBJ whole genome shotgun (WGS) entry which is preliminary data.</text>
</comment>
<accession>A0ABC9H1B9</accession>
<feature type="compositionally biased region" description="Basic and acidic residues" evidence="1">
    <location>
        <begin position="68"/>
        <end position="82"/>
    </location>
</feature>
<dbReference type="PANTHER" id="PTHR18868">
    <property type="entry name" value="OS07G0665300 PROTEIN-RELATED"/>
    <property type="match status" value="1"/>
</dbReference>
<proteinExistence type="predicted"/>
<sequence>MPLSKFPAQLENLKVGRGIAYNSRTLKKDKRTDGFTRSTNDITDDLARSSNKNKGTDDLANSSKKNKKTCDGGEKITSDDLARSSNKNKGTDDLSNSCKKNKTTCNGGGKTADPFVSDVLNEDPFCNLDSMGYPKLVRDVPERLVLVNTFEDTFGDIYGGGVWSELSETASSNMSQNVVSLASFYGEKRIFACTGSFIEWNGCVTILTSASLVSQFVGDQKIAENLRIEVLLPNEDYIGGALQHYNLHYNVALVNVKDFTAHNPVNIEPQRSKYSSELVAVGRCFKSGVLMAARGKHTSMLHKLDCKLVKYSTCKITKAGIGGPLVDSDGKFIGMNFCGIDLYAMNLHDVKRTWTPFLSSDVILNVLAYFKTKRYASVCHVTVAMDISNTNIFRFPTFGRKASLSS</sequence>
<gene>
    <name evidence="2" type="ORF">URODEC1_LOCUS121140</name>
</gene>
<name>A0ABC9H1B9_9POAL</name>
<protein>
    <submittedName>
        <fullName evidence="2">Uncharacterized protein</fullName>
    </submittedName>
</protein>
<organism evidence="2 3">
    <name type="scientific">Urochloa decumbens</name>
    <dbReference type="NCBI Taxonomy" id="240449"/>
    <lineage>
        <taxon>Eukaryota</taxon>
        <taxon>Viridiplantae</taxon>
        <taxon>Streptophyta</taxon>
        <taxon>Embryophyta</taxon>
        <taxon>Tracheophyta</taxon>
        <taxon>Spermatophyta</taxon>
        <taxon>Magnoliopsida</taxon>
        <taxon>Liliopsida</taxon>
        <taxon>Poales</taxon>
        <taxon>Poaceae</taxon>
        <taxon>PACMAD clade</taxon>
        <taxon>Panicoideae</taxon>
        <taxon>Panicodae</taxon>
        <taxon>Paniceae</taxon>
        <taxon>Melinidinae</taxon>
        <taxon>Urochloa</taxon>
    </lineage>
</organism>
<reference evidence="2" key="1">
    <citation type="submission" date="2024-10" db="EMBL/GenBank/DDBJ databases">
        <authorList>
            <person name="Ryan C."/>
        </authorList>
    </citation>
    <scope>NUCLEOTIDE SEQUENCE [LARGE SCALE GENOMIC DNA]</scope>
</reference>
<dbReference type="Pfam" id="PF13365">
    <property type="entry name" value="Trypsin_2"/>
    <property type="match status" value="1"/>
</dbReference>
<dbReference type="AlphaFoldDB" id="A0ABC9H1B9"/>
<keyword evidence="3" id="KW-1185">Reference proteome</keyword>
<dbReference type="EMBL" id="CAXIPR030001033">
    <property type="protein sequence ID" value="CAM0147747.1"/>
    <property type="molecule type" value="Genomic_DNA"/>
</dbReference>
<dbReference type="Gene3D" id="2.40.10.120">
    <property type="match status" value="1"/>
</dbReference>
<evidence type="ECO:0000313" key="3">
    <source>
        <dbReference type="Proteomes" id="UP001497457"/>
    </source>
</evidence>
<dbReference type="InterPro" id="IPR009003">
    <property type="entry name" value="Peptidase_S1_PA"/>
</dbReference>
<dbReference type="Proteomes" id="UP001497457">
    <property type="component" value="Unassembled WGS sequence"/>
</dbReference>
<feature type="compositionally biased region" description="Polar residues" evidence="1">
    <location>
        <begin position="48"/>
        <end position="63"/>
    </location>
</feature>